<dbReference type="GeneID" id="7052178"/>
<dbReference type="VEuPathDB" id="FungiDB:SJAG_00762"/>
<dbReference type="PANTHER" id="PTHR10540">
    <property type="entry name" value="EUKARYOTIC TRANSLATION INITIATION FACTOR 3 SUBUNIT F-RELATED"/>
    <property type="match status" value="1"/>
</dbReference>
<keyword evidence="6" id="KW-1185">Reference proteome</keyword>
<evidence type="ECO:0000313" key="4">
    <source>
        <dbReference type="EMBL" id="EEB05737.2"/>
    </source>
</evidence>
<dbReference type="GO" id="GO:0043161">
    <property type="term" value="P:proteasome-mediated ubiquitin-dependent protein catabolic process"/>
    <property type="evidence" value="ECO:0000318"/>
    <property type="project" value="GO_Central"/>
</dbReference>
<protein>
    <submittedName>
        <fullName evidence="4">19S proteasome regulatory subunit Rpn8</fullName>
    </submittedName>
</protein>
<dbReference type="Proteomes" id="UP000001744">
    <property type="component" value="Unassembled WGS sequence"/>
</dbReference>
<dbReference type="eggNOG" id="KOG1556">
    <property type="taxonomic scope" value="Eukaryota"/>
</dbReference>
<dbReference type="Pfam" id="PF13012">
    <property type="entry name" value="MitMem_reg"/>
    <property type="match status" value="1"/>
</dbReference>
<dbReference type="OMA" id="NDELMXI"/>
<accession>B6JWI6</accession>
<evidence type="ECO:0000313" key="5">
    <source>
        <dbReference type="JaponicusDB" id="SJAG_00762"/>
    </source>
</evidence>
<evidence type="ECO:0000259" key="3">
    <source>
        <dbReference type="Pfam" id="PF13012"/>
    </source>
</evidence>
<dbReference type="GO" id="GO:0034515">
    <property type="term" value="C:proteasome storage granule"/>
    <property type="evidence" value="ECO:0007669"/>
    <property type="project" value="EnsemblFungi"/>
</dbReference>
<dbReference type="Gene3D" id="3.40.140.10">
    <property type="entry name" value="Cytidine Deaminase, domain 2"/>
    <property type="match status" value="1"/>
</dbReference>
<dbReference type="AlphaFoldDB" id="B6JWI6"/>
<dbReference type="InterPro" id="IPR024969">
    <property type="entry name" value="EIF3F/CSN6-like_C"/>
</dbReference>
<feature type="region of interest" description="Disordered" evidence="1">
    <location>
        <begin position="223"/>
        <end position="255"/>
    </location>
</feature>
<dbReference type="JaponicusDB" id="SJAG_00762">
    <property type="gene designation" value="rpn8"/>
</dbReference>
<reference evidence="4 6" key="1">
    <citation type="journal article" date="2011" name="Science">
        <title>Comparative functional genomics of the fission yeasts.</title>
        <authorList>
            <person name="Rhind N."/>
            <person name="Chen Z."/>
            <person name="Yassour M."/>
            <person name="Thompson D.A."/>
            <person name="Haas B.J."/>
            <person name="Habib N."/>
            <person name="Wapinski I."/>
            <person name="Roy S."/>
            <person name="Lin M.F."/>
            <person name="Heiman D.I."/>
            <person name="Young S.K."/>
            <person name="Furuya K."/>
            <person name="Guo Y."/>
            <person name="Pidoux A."/>
            <person name="Chen H.M."/>
            <person name="Robbertse B."/>
            <person name="Goldberg J.M."/>
            <person name="Aoki K."/>
            <person name="Bayne E.H."/>
            <person name="Berlin A.M."/>
            <person name="Desjardins C.A."/>
            <person name="Dobbs E."/>
            <person name="Dukaj L."/>
            <person name="Fan L."/>
            <person name="FitzGerald M.G."/>
            <person name="French C."/>
            <person name="Gujja S."/>
            <person name="Hansen K."/>
            <person name="Keifenheim D."/>
            <person name="Levin J.Z."/>
            <person name="Mosher R.A."/>
            <person name="Mueller C.A."/>
            <person name="Pfiffner J."/>
            <person name="Priest M."/>
            <person name="Russ C."/>
            <person name="Smialowska A."/>
            <person name="Swoboda P."/>
            <person name="Sykes S.M."/>
            <person name="Vaughn M."/>
            <person name="Vengrova S."/>
            <person name="Yoder R."/>
            <person name="Zeng Q."/>
            <person name="Allshire R."/>
            <person name="Baulcombe D."/>
            <person name="Birren B.W."/>
            <person name="Brown W."/>
            <person name="Ekwall K."/>
            <person name="Kellis M."/>
            <person name="Leatherwood J."/>
            <person name="Levin H."/>
            <person name="Margalit H."/>
            <person name="Martienssen R."/>
            <person name="Nieduszynski C.A."/>
            <person name="Spatafora J.W."/>
            <person name="Friedman N."/>
            <person name="Dalgaard J.Z."/>
            <person name="Baumann P."/>
            <person name="Niki H."/>
            <person name="Regev A."/>
            <person name="Nusbaum C."/>
        </authorList>
    </citation>
    <scope>NUCLEOTIDE SEQUENCE [LARGE SCALE GENOMIC DNA]</scope>
    <source>
        <strain evidence="6">yFS275 / FY16936</strain>
    </source>
</reference>
<feature type="domain" description="JAB1/MPN/MOV34 metalloenzyme" evidence="2">
    <location>
        <begin position="1"/>
        <end position="44"/>
    </location>
</feature>
<dbReference type="OrthoDB" id="10256771at2759"/>
<feature type="compositionally biased region" description="Basic and acidic residues" evidence="1">
    <location>
        <begin position="223"/>
        <end position="242"/>
    </location>
</feature>
<dbReference type="HOGENOM" id="CLU_027018_3_1_1"/>
<evidence type="ECO:0000259" key="2">
    <source>
        <dbReference type="Pfam" id="PF01398"/>
    </source>
</evidence>
<dbReference type="PANTHER" id="PTHR10540:SF7">
    <property type="entry name" value="26S PROTEASOME NON-ATPASE REGULATORY SUBUNIT 7"/>
    <property type="match status" value="1"/>
</dbReference>
<dbReference type="EMBL" id="KE651166">
    <property type="protein sequence ID" value="EEB05737.2"/>
    <property type="molecule type" value="Genomic_DNA"/>
</dbReference>
<dbReference type="InterPro" id="IPR000555">
    <property type="entry name" value="JAMM/MPN+_dom"/>
</dbReference>
<keyword evidence="4" id="KW-0647">Proteasome</keyword>
<dbReference type="GO" id="GO:0000502">
    <property type="term" value="C:proteasome complex"/>
    <property type="evidence" value="ECO:0000318"/>
    <property type="project" value="GO_Central"/>
</dbReference>
<dbReference type="STRING" id="402676.B6JWI6"/>
<gene>
    <name evidence="5" type="primary">rpn8</name>
    <name evidence="4" type="ORF">SJAG_00762</name>
</gene>
<dbReference type="GO" id="GO:0008237">
    <property type="term" value="F:metallopeptidase activity"/>
    <property type="evidence" value="ECO:0007669"/>
    <property type="project" value="InterPro"/>
</dbReference>
<evidence type="ECO:0000256" key="1">
    <source>
        <dbReference type="SAM" id="MobiDB-lite"/>
    </source>
</evidence>
<feature type="domain" description="EIF3F/CSN6-like C-terminal" evidence="3">
    <location>
        <begin position="92"/>
        <end position="214"/>
    </location>
</feature>
<organism evidence="4 6">
    <name type="scientific">Schizosaccharomyces japonicus (strain yFS275 / FY16936)</name>
    <name type="common">Fission yeast</name>
    <dbReference type="NCBI Taxonomy" id="402676"/>
    <lineage>
        <taxon>Eukaryota</taxon>
        <taxon>Fungi</taxon>
        <taxon>Dikarya</taxon>
        <taxon>Ascomycota</taxon>
        <taxon>Taphrinomycotina</taxon>
        <taxon>Schizosaccharomycetes</taxon>
        <taxon>Schizosaccharomycetales</taxon>
        <taxon>Schizosaccharomycetaceae</taxon>
        <taxon>Schizosaccharomyces</taxon>
    </lineage>
</organism>
<dbReference type="Pfam" id="PF01398">
    <property type="entry name" value="JAB"/>
    <property type="match status" value="1"/>
</dbReference>
<name>B6JWI6_SCHJY</name>
<dbReference type="GO" id="GO:0008541">
    <property type="term" value="C:proteasome regulatory particle, lid subcomplex"/>
    <property type="evidence" value="ECO:0007669"/>
    <property type="project" value="EnsemblFungi"/>
</dbReference>
<sequence length="255" mass="28441">MESMNDMFKKINAREKLVGWYHTGPQLRSSDLEINNLFKKYIPNPVLVIIDVQSKAVGLPTSAYFAVDEIKDDGTKSSLTFVHLPSSIEAEEAEEIGVEHLLRDTRDITAGTLATRVTEQVQSLRALEQRLDEIAVYLRKVVDGQLPINHTILGELQGVFNLLPNIFKTSNENDPLGLENGDERSFNINSNDQLMTVYLSSIVRSVIALHDLLDSLAASKAAEQEQDKLDLKQESTDSEKRATTAAVDEDPFMPN</sequence>
<dbReference type="RefSeq" id="XP_002172030.2">
    <property type="nucleotide sequence ID" value="XM_002171994.2"/>
</dbReference>
<evidence type="ECO:0000313" key="6">
    <source>
        <dbReference type="Proteomes" id="UP000001744"/>
    </source>
</evidence>
<proteinExistence type="predicted"/>